<dbReference type="InterPro" id="IPR050126">
    <property type="entry name" value="Ap4A_hydrolase"/>
</dbReference>
<dbReference type="SUPFAM" id="SSF56300">
    <property type="entry name" value="Metallo-dependent phosphatases"/>
    <property type="match status" value="1"/>
</dbReference>
<proteinExistence type="predicted"/>
<dbReference type="Pfam" id="PF00149">
    <property type="entry name" value="Metallophos"/>
    <property type="match status" value="1"/>
</dbReference>
<keyword evidence="3" id="KW-1185">Reference proteome</keyword>
<organism evidence="2 3">
    <name type="scientific">Mycolicibacterium madagascariense</name>
    <dbReference type="NCBI Taxonomy" id="212765"/>
    <lineage>
        <taxon>Bacteria</taxon>
        <taxon>Bacillati</taxon>
        <taxon>Actinomycetota</taxon>
        <taxon>Actinomycetes</taxon>
        <taxon>Mycobacteriales</taxon>
        <taxon>Mycobacteriaceae</taxon>
        <taxon>Mycolicibacterium</taxon>
    </lineage>
</organism>
<dbReference type="GO" id="GO:0016791">
    <property type="term" value="F:phosphatase activity"/>
    <property type="evidence" value="ECO:0007669"/>
    <property type="project" value="TreeGrafter"/>
</dbReference>
<dbReference type="PANTHER" id="PTHR42850">
    <property type="entry name" value="METALLOPHOSPHOESTERASE"/>
    <property type="match status" value="1"/>
</dbReference>
<dbReference type="KEGG" id="mmag:MMAD_09860"/>
<sequence>MPPSSEPKGYDVIGDVHGCAAELHELLHLLGYRVDESSGAYAHPERQAIFVGDLVDRGPGQLDVLQTVRRMTDHGSARVVMGNHEFNAIAYATANPDEPGEFLRRHSGKNTNQHRAFLDQLDDDSRADYLDWFLSMPMWLDLGPIRVVHACWHEPSMRVVKDALGSERFTTRDQLVRASTKGDPLYDAVEVLLKGPELDLAAYGQPPYYDKDGAVRGKARVAWWRDGASTLHELSVMDSNFMTADGEPYPPLPDIEVPARDRSFAYAGDVPVFYGHYWRRGRPQRGADFTDHTACVDFSAIKTGALVAYRWSGETTIREQHYVNVKA</sequence>
<evidence type="ECO:0000259" key="1">
    <source>
        <dbReference type="Pfam" id="PF00149"/>
    </source>
</evidence>
<accession>A0A7I7XDG4</accession>
<dbReference type="PANTHER" id="PTHR42850:SF7">
    <property type="entry name" value="BIS(5'-NUCLEOSYL)-TETRAPHOSPHATASE PRPE [ASYMMETRICAL]"/>
    <property type="match status" value="1"/>
</dbReference>
<gene>
    <name evidence="2" type="ORF">MMAD_09860</name>
</gene>
<reference evidence="2 3" key="1">
    <citation type="journal article" date="2019" name="Emerg. Microbes Infect.">
        <title>Comprehensive subspecies identification of 175 nontuberculous mycobacteria species based on 7547 genomic profiles.</title>
        <authorList>
            <person name="Matsumoto Y."/>
            <person name="Kinjo T."/>
            <person name="Motooka D."/>
            <person name="Nabeya D."/>
            <person name="Jung N."/>
            <person name="Uechi K."/>
            <person name="Horii T."/>
            <person name="Iida T."/>
            <person name="Fujita J."/>
            <person name="Nakamura S."/>
        </authorList>
    </citation>
    <scope>NUCLEOTIDE SEQUENCE [LARGE SCALE GENOMIC DNA]</scope>
    <source>
        <strain evidence="2 3">JCM 13574</strain>
    </source>
</reference>
<dbReference type="RefSeq" id="WP_163733313.1">
    <property type="nucleotide sequence ID" value="NZ_AP022610.1"/>
</dbReference>
<dbReference type="InterPro" id="IPR004843">
    <property type="entry name" value="Calcineurin-like_PHP"/>
</dbReference>
<dbReference type="InterPro" id="IPR029052">
    <property type="entry name" value="Metallo-depent_PP-like"/>
</dbReference>
<feature type="domain" description="Calcineurin-like phosphoesterase" evidence="1">
    <location>
        <begin position="12"/>
        <end position="108"/>
    </location>
</feature>
<dbReference type="Gene3D" id="3.60.21.10">
    <property type="match status" value="1"/>
</dbReference>
<dbReference type="Proteomes" id="UP000466517">
    <property type="component" value="Chromosome"/>
</dbReference>
<dbReference type="EMBL" id="AP022610">
    <property type="protein sequence ID" value="BBZ26691.1"/>
    <property type="molecule type" value="Genomic_DNA"/>
</dbReference>
<dbReference type="AlphaFoldDB" id="A0A7I7XDG4"/>
<evidence type="ECO:0000313" key="2">
    <source>
        <dbReference type="EMBL" id="BBZ26691.1"/>
    </source>
</evidence>
<evidence type="ECO:0000313" key="3">
    <source>
        <dbReference type="Proteomes" id="UP000466517"/>
    </source>
</evidence>
<name>A0A7I7XDG4_9MYCO</name>
<protein>
    <submittedName>
        <fullName evidence="2">Metallophosphatase</fullName>
    </submittedName>
</protein>
<dbReference type="GO" id="GO:0005737">
    <property type="term" value="C:cytoplasm"/>
    <property type="evidence" value="ECO:0007669"/>
    <property type="project" value="TreeGrafter"/>
</dbReference>